<keyword evidence="1" id="KW-0732">Signal</keyword>
<feature type="signal peptide" evidence="1">
    <location>
        <begin position="1"/>
        <end position="32"/>
    </location>
</feature>
<keyword evidence="2" id="KW-0449">Lipoprotein</keyword>
<reference evidence="2 3" key="1">
    <citation type="submission" date="2024-08" db="EMBL/GenBank/DDBJ databases">
        <authorList>
            <person name="Lu H."/>
        </authorList>
    </citation>
    <scope>NUCLEOTIDE SEQUENCE [LARGE SCALE GENOMIC DNA]</scope>
    <source>
        <strain evidence="2 3">BYS180W</strain>
    </source>
</reference>
<dbReference type="Pfam" id="PF12790">
    <property type="entry name" value="T6SS-SciN"/>
    <property type="match status" value="1"/>
</dbReference>
<name>A0ABW7FSY3_9BURK</name>
<dbReference type="Gene3D" id="2.60.40.4150">
    <property type="entry name" value="Type VI secretion system, lipoprotein SciN"/>
    <property type="match status" value="1"/>
</dbReference>
<comment type="caution">
    <text evidence="2">The sequence shown here is derived from an EMBL/GenBank/DDBJ whole genome shotgun (WGS) entry which is preliminary data.</text>
</comment>
<dbReference type="InterPro" id="IPR038706">
    <property type="entry name" value="Type_VI_SciN-like_sf"/>
</dbReference>
<evidence type="ECO:0000313" key="3">
    <source>
        <dbReference type="Proteomes" id="UP001606099"/>
    </source>
</evidence>
<dbReference type="PANTHER" id="PTHR37625:SF4">
    <property type="entry name" value="OUTER MEMBRANE LIPOPROTEIN"/>
    <property type="match status" value="1"/>
</dbReference>
<dbReference type="Proteomes" id="UP001606099">
    <property type="component" value="Unassembled WGS sequence"/>
</dbReference>
<proteinExistence type="predicted"/>
<dbReference type="RefSeq" id="WP_394458836.1">
    <property type="nucleotide sequence ID" value="NZ_JBIGHZ010000002.1"/>
</dbReference>
<protein>
    <submittedName>
        <fullName evidence="2">Type VI secretion system lipoprotein TssJ</fullName>
    </submittedName>
</protein>
<dbReference type="InterPro" id="IPR017734">
    <property type="entry name" value="T6SS_SciN"/>
</dbReference>
<dbReference type="PANTHER" id="PTHR37625">
    <property type="entry name" value="OUTER MEMBRANE LIPOPROTEIN-RELATED"/>
    <property type="match status" value="1"/>
</dbReference>
<dbReference type="EMBL" id="JBIGHZ010000002">
    <property type="protein sequence ID" value="MFG6447434.1"/>
    <property type="molecule type" value="Genomic_DNA"/>
</dbReference>
<keyword evidence="3" id="KW-1185">Reference proteome</keyword>
<evidence type="ECO:0000313" key="2">
    <source>
        <dbReference type="EMBL" id="MFG6447434.1"/>
    </source>
</evidence>
<sequence length="176" mass="19593">MHNNTAQWFSGTVRAALAAALLLCAWLAPAQAQERERTRLALQVQAAADVNPDAALRASPIKVRIYELKDSQVFLEADYFSLDEKDKLLLANDVLVREEFILRPGESRRIERKSHPAAQYLGVLAGYRDLLQSSWRVVHKLPEAPEAAWYRALVPAQKVALIVELQAQGIVLTAAP</sequence>
<gene>
    <name evidence="2" type="primary">tssJ</name>
    <name evidence="2" type="ORF">ACG0Z6_04150</name>
</gene>
<dbReference type="NCBIfam" id="TIGR03352">
    <property type="entry name" value="VI_chp_3"/>
    <property type="match status" value="1"/>
</dbReference>
<feature type="chain" id="PRO_5045223271" evidence="1">
    <location>
        <begin position="33"/>
        <end position="176"/>
    </location>
</feature>
<organism evidence="2 3">
    <name type="scientific">Roseateles rivi</name>
    <dbReference type="NCBI Taxonomy" id="3299028"/>
    <lineage>
        <taxon>Bacteria</taxon>
        <taxon>Pseudomonadati</taxon>
        <taxon>Pseudomonadota</taxon>
        <taxon>Betaproteobacteria</taxon>
        <taxon>Burkholderiales</taxon>
        <taxon>Sphaerotilaceae</taxon>
        <taxon>Roseateles</taxon>
    </lineage>
</organism>
<accession>A0ABW7FSY3</accession>
<evidence type="ECO:0000256" key="1">
    <source>
        <dbReference type="SAM" id="SignalP"/>
    </source>
</evidence>